<evidence type="ECO:0000313" key="1">
    <source>
        <dbReference type="EMBL" id="CRX38667.1"/>
    </source>
</evidence>
<dbReference type="EMBL" id="CWGJ01000015">
    <property type="protein sequence ID" value="CRX38667.1"/>
    <property type="molecule type" value="Genomic_DNA"/>
</dbReference>
<keyword evidence="2" id="KW-1185">Reference proteome</keyword>
<evidence type="ECO:0000313" key="2">
    <source>
        <dbReference type="Proteomes" id="UP000220251"/>
    </source>
</evidence>
<accession>A0A0H5DQ90</accession>
<dbReference type="OrthoDB" id="9910617at2"/>
<dbReference type="Proteomes" id="UP000220251">
    <property type="component" value="Unassembled WGS sequence"/>
</dbReference>
<dbReference type="RefSeq" id="WP_098038527.1">
    <property type="nucleotide sequence ID" value="NZ_CWGJ01000015.1"/>
</dbReference>
<proteinExistence type="predicted"/>
<organism evidence="1 2">
    <name type="scientific">Estrella lausannensis</name>
    <dbReference type="NCBI Taxonomy" id="483423"/>
    <lineage>
        <taxon>Bacteria</taxon>
        <taxon>Pseudomonadati</taxon>
        <taxon>Chlamydiota</taxon>
        <taxon>Chlamydiia</taxon>
        <taxon>Parachlamydiales</taxon>
        <taxon>Candidatus Criblamydiaceae</taxon>
        <taxon>Estrella</taxon>
    </lineage>
</organism>
<gene>
    <name evidence="1" type="ORF">ELAC_1328</name>
</gene>
<reference evidence="2" key="1">
    <citation type="submission" date="2015-06" db="EMBL/GenBank/DDBJ databases">
        <authorList>
            <person name="Bertelli C."/>
        </authorList>
    </citation>
    <scope>NUCLEOTIDE SEQUENCE [LARGE SCALE GENOMIC DNA]</scope>
    <source>
        <strain evidence="2">CRIB-30</strain>
    </source>
</reference>
<protein>
    <submittedName>
        <fullName evidence="1">Uncharacterized protein</fullName>
    </submittedName>
</protein>
<dbReference type="AlphaFoldDB" id="A0A0H5DQ90"/>
<sequence length="140" mass="15844">MNAIHPIAKMTEIDSLSEEQLRRISSRPLATTHGEFAEFGSFRGRGVILLQFCHTLIREPYRFLKNLFIIAERIILLIRRSIECLFKEHPFESAKKAGRNLLSGIGALPLRLLTYALDIIKLFVGLLIPAAAIRFDSAPK</sequence>
<name>A0A0H5DQ90_9BACT</name>